<organism evidence="2 3">
    <name type="scientific">Rhodococcus tukisamuensis</name>
    <dbReference type="NCBI Taxonomy" id="168276"/>
    <lineage>
        <taxon>Bacteria</taxon>
        <taxon>Bacillati</taxon>
        <taxon>Actinomycetota</taxon>
        <taxon>Actinomycetes</taxon>
        <taxon>Mycobacteriales</taxon>
        <taxon>Nocardiaceae</taxon>
        <taxon>Rhodococcus</taxon>
    </lineage>
</organism>
<sequence>MRRIVRCPTPKETTMPDTNDHDPRDENADESFNLIPLDQAPGLILRMIARFTEGLPEPMVIGSNGRPVAALIPIEDLLRLRDYDQRALDSEESFYSELDHRLHHADTEQLVTDFDAFARSLGPLGEQWAGRRPQKEQD</sequence>
<reference evidence="2 3" key="1">
    <citation type="submission" date="2016-10" db="EMBL/GenBank/DDBJ databases">
        <authorList>
            <person name="de Groot N.N."/>
        </authorList>
    </citation>
    <scope>NUCLEOTIDE SEQUENCE [LARGE SCALE GENOMIC DNA]</scope>
    <source>
        <strain evidence="2 3">JCM 11308</strain>
    </source>
</reference>
<feature type="region of interest" description="Disordered" evidence="1">
    <location>
        <begin position="1"/>
        <end position="29"/>
    </location>
</feature>
<dbReference type="AlphaFoldDB" id="A0A1G6MLJ5"/>
<evidence type="ECO:0000313" key="2">
    <source>
        <dbReference type="EMBL" id="SDC55856.1"/>
    </source>
</evidence>
<keyword evidence="3" id="KW-1185">Reference proteome</keyword>
<dbReference type="Proteomes" id="UP000199417">
    <property type="component" value="Unassembled WGS sequence"/>
</dbReference>
<proteinExistence type="predicted"/>
<evidence type="ECO:0008006" key="4">
    <source>
        <dbReference type="Google" id="ProtNLM"/>
    </source>
</evidence>
<gene>
    <name evidence="2" type="ORF">SAMN05444580_101210</name>
</gene>
<protein>
    <recommendedName>
        <fullName evidence="4">Antitoxin</fullName>
    </recommendedName>
</protein>
<accession>A0A1G6MLJ5</accession>
<evidence type="ECO:0000256" key="1">
    <source>
        <dbReference type="SAM" id="MobiDB-lite"/>
    </source>
</evidence>
<evidence type="ECO:0000313" key="3">
    <source>
        <dbReference type="Proteomes" id="UP000199417"/>
    </source>
</evidence>
<dbReference type="EMBL" id="FNAB01000001">
    <property type="protein sequence ID" value="SDC55856.1"/>
    <property type="molecule type" value="Genomic_DNA"/>
</dbReference>
<name>A0A1G6MLJ5_9NOCA</name>